<dbReference type="OrthoDB" id="1162999at2"/>
<keyword evidence="2" id="KW-1185">Reference proteome</keyword>
<dbReference type="AlphaFoldDB" id="A0A2P8D9X4"/>
<evidence type="ECO:0000313" key="1">
    <source>
        <dbReference type="EMBL" id="PSK94028.1"/>
    </source>
</evidence>
<dbReference type="Proteomes" id="UP000240572">
    <property type="component" value="Unassembled WGS sequence"/>
</dbReference>
<protein>
    <submittedName>
        <fullName evidence="1">Uncharacterized protein</fullName>
    </submittedName>
</protein>
<organism evidence="1 2">
    <name type="scientific">Taibaiella chishuiensis</name>
    <dbReference type="NCBI Taxonomy" id="1434707"/>
    <lineage>
        <taxon>Bacteria</taxon>
        <taxon>Pseudomonadati</taxon>
        <taxon>Bacteroidota</taxon>
        <taxon>Chitinophagia</taxon>
        <taxon>Chitinophagales</taxon>
        <taxon>Chitinophagaceae</taxon>
        <taxon>Taibaiella</taxon>
    </lineage>
</organism>
<dbReference type="EMBL" id="PYGD01000001">
    <property type="protein sequence ID" value="PSK94028.1"/>
    <property type="molecule type" value="Genomic_DNA"/>
</dbReference>
<name>A0A2P8D9X4_9BACT</name>
<evidence type="ECO:0000313" key="2">
    <source>
        <dbReference type="Proteomes" id="UP000240572"/>
    </source>
</evidence>
<dbReference type="RefSeq" id="WP_106520765.1">
    <property type="nucleotide sequence ID" value="NZ_PYGD01000001.1"/>
</dbReference>
<sequence>MGISYTEMGRGQLDGRQEALRSGKELWDYTRSKAFDAYKSAQDSPYDFAEFWIGFGLGYEDGLKLRRRLYDAVSDLPFEERLTCYAFVLKQQEYCGKDIATPYLEHTGHWGLLDNLPGDTCTKALSFLADNRLQPALLELESFYKDRFQLKAAIALYTMLGELSALRRLKVKDPGFNTAPGKALLANQLRNWIGENTMGRSKS</sequence>
<proteinExistence type="predicted"/>
<reference evidence="1 2" key="1">
    <citation type="submission" date="2018-03" db="EMBL/GenBank/DDBJ databases">
        <title>Genomic Encyclopedia of Type Strains, Phase III (KMG-III): the genomes of soil and plant-associated and newly described type strains.</title>
        <authorList>
            <person name="Whitman W."/>
        </authorList>
    </citation>
    <scope>NUCLEOTIDE SEQUENCE [LARGE SCALE GENOMIC DNA]</scope>
    <source>
        <strain evidence="1 2">CGMCC 1.12700</strain>
    </source>
</reference>
<gene>
    <name evidence="1" type="ORF">B0I18_101178</name>
</gene>
<comment type="caution">
    <text evidence="1">The sequence shown here is derived from an EMBL/GenBank/DDBJ whole genome shotgun (WGS) entry which is preliminary data.</text>
</comment>
<accession>A0A2P8D9X4</accession>